<evidence type="ECO:0000256" key="3">
    <source>
        <dbReference type="ARBA" id="ARBA00022692"/>
    </source>
</evidence>
<gene>
    <name evidence="8" type="ORF">OB2597_11081</name>
</gene>
<feature type="transmembrane region" description="Helical" evidence="6">
    <location>
        <begin position="325"/>
        <end position="350"/>
    </location>
</feature>
<dbReference type="AlphaFoldDB" id="A3TVY6"/>
<evidence type="ECO:0000256" key="5">
    <source>
        <dbReference type="ARBA" id="ARBA00023136"/>
    </source>
</evidence>
<protein>
    <submittedName>
        <fullName evidence="8">Major facilitator family transporter</fullName>
    </submittedName>
</protein>
<dbReference type="InterPro" id="IPR011701">
    <property type="entry name" value="MFS"/>
</dbReference>
<evidence type="ECO:0000256" key="2">
    <source>
        <dbReference type="ARBA" id="ARBA00022475"/>
    </source>
</evidence>
<evidence type="ECO:0000259" key="7">
    <source>
        <dbReference type="PROSITE" id="PS50850"/>
    </source>
</evidence>
<comment type="caution">
    <text evidence="8">The sequence shown here is derived from an EMBL/GenBank/DDBJ whole genome shotgun (WGS) entry which is preliminary data.</text>
</comment>
<dbReference type="EMBL" id="AAMO01000003">
    <property type="protein sequence ID" value="EAQ03782.1"/>
    <property type="molecule type" value="Genomic_DNA"/>
</dbReference>
<feature type="transmembrane region" description="Helical" evidence="6">
    <location>
        <begin position="198"/>
        <end position="219"/>
    </location>
</feature>
<dbReference type="PANTHER" id="PTHR43124">
    <property type="entry name" value="PURINE EFFLUX PUMP PBUE"/>
    <property type="match status" value="1"/>
</dbReference>
<dbReference type="CDD" id="cd17324">
    <property type="entry name" value="MFS_NepI_like"/>
    <property type="match status" value="1"/>
</dbReference>
<name>A3TVY6_PSEBH</name>
<dbReference type="Pfam" id="PF07690">
    <property type="entry name" value="MFS_1"/>
    <property type="match status" value="1"/>
</dbReference>
<keyword evidence="3 6" id="KW-0812">Transmembrane</keyword>
<feature type="transmembrane region" description="Helical" evidence="6">
    <location>
        <begin position="68"/>
        <end position="91"/>
    </location>
</feature>
<dbReference type="RefSeq" id="WP_009806435.1">
    <property type="nucleotide sequence ID" value="NZ_CH724131.1"/>
</dbReference>
<dbReference type="InterPro" id="IPR050189">
    <property type="entry name" value="MFS_Efflux_Transporters"/>
</dbReference>
<feature type="transmembrane region" description="Helical" evidence="6">
    <location>
        <begin position="264"/>
        <end position="286"/>
    </location>
</feature>
<keyword evidence="4 6" id="KW-1133">Transmembrane helix</keyword>
<dbReference type="PROSITE" id="PS50850">
    <property type="entry name" value="MFS"/>
    <property type="match status" value="1"/>
</dbReference>
<evidence type="ECO:0000313" key="8">
    <source>
        <dbReference type="EMBL" id="EAQ03782.1"/>
    </source>
</evidence>
<feature type="transmembrane region" description="Helical" evidence="6">
    <location>
        <begin position="356"/>
        <end position="375"/>
    </location>
</feature>
<dbReference type="Gene3D" id="1.20.1250.20">
    <property type="entry name" value="MFS general substrate transporter like domains"/>
    <property type="match status" value="1"/>
</dbReference>
<dbReference type="OrthoDB" id="9788453at2"/>
<feature type="transmembrane region" description="Helical" evidence="6">
    <location>
        <begin position="158"/>
        <end position="177"/>
    </location>
</feature>
<dbReference type="Proteomes" id="UP000004318">
    <property type="component" value="Unassembled WGS sequence"/>
</dbReference>
<comment type="subcellular location">
    <subcellularLocation>
        <location evidence="1">Cell membrane</location>
        <topology evidence="1">Multi-pass membrane protein</topology>
    </subcellularLocation>
</comment>
<keyword evidence="5 6" id="KW-0472">Membrane</keyword>
<dbReference type="SUPFAM" id="SSF103473">
    <property type="entry name" value="MFS general substrate transporter"/>
    <property type="match status" value="1"/>
</dbReference>
<reference evidence="8 9" key="1">
    <citation type="journal article" date="2010" name="J. Bacteriol.">
        <title>Genome sequences of Oceanicola granulosus HTCC2516(T) and Oceanicola batsensis HTCC2597(TDelta).</title>
        <authorList>
            <person name="Thrash J.C."/>
            <person name="Cho J.C."/>
            <person name="Vergin K.L."/>
            <person name="Giovannoni S.J."/>
        </authorList>
    </citation>
    <scope>NUCLEOTIDE SEQUENCE [LARGE SCALE GENOMIC DNA]</scope>
    <source>
        <strain evidence="9">ATCC BAA-863 / DSM 15984 / KCTC 12145 / HTCC2597</strain>
    </source>
</reference>
<feature type="transmembrane region" description="Helical" evidence="6">
    <location>
        <begin position="130"/>
        <end position="152"/>
    </location>
</feature>
<evidence type="ECO:0000313" key="9">
    <source>
        <dbReference type="Proteomes" id="UP000004318"/>
    </source>
</evidence>
<dbReference type="GO" id="GO:0022857">
    <property type="term" value="F:transmembrane transporter activity"/>
    <property type="evidence" value="ECO:0007669"/>
    <property type="project" value="InterPro"/>
</dbReference>
<dbReference type="STRING" id="252305.OB2597_11081"/>
<proteinExistence type="predicted"/>
<keyword evidence="9" id="KW-1185">Reference proteome</keyword>
<accession>A3TVY6</accession>
<feature type="transmembrane region" description="Helical" evidence="6">
    <location>
        <begin position="231"/>
        <end position="252"/>
    </location>
</feature>
<dbReference type="PANTHER" id="PTHR43124:SF10">
    <property type="entry name" value="PURINE EFFLUX PUMP PBUE"/>
    <property type="match status" value="1"/>
</dbReference>
<evidence type="ECO:0000256" key="4">
    <source>
        <dbReference type="ARBA" id="ARBA00022989"/>
    </source>
</evidence>
<feature type="transmembrane region" description="Helical" evidence="6">
    <location>
        <begin position="37"/>
        <end position="59"/>
    </location>
</feature>
<dbReference type="eggNOG" id="COG2814">
    <property type="taxonomic scope" value="Bacteria"/>
</dbReference>
<organism evidence="8 9">
    <name type="scientific">Pseudooceanicola batsensis (strain ATCC BAA-863 / DSM 15984 / KCTC 12145 / HTCC2597)</name>
    <name type="common">Oceanicola batsensis</name>
    <dbReference type="NCBI Taxonomy" id="252305"/>
    <lineage>
        <taxon>Bacteria</taxon>
        <taxon>Pseudomonadati</taxon>
        <taxon>Pseudomonadota</taxon>
        <taxon>Alphaproteobacteria</taxon>
        <taxon>Rhodobacterales</taxon>
        <taxon>Paracoccaceae</taxon>
        <taxon>Pseudooceanicola</taxon>
    </lineage>
</organism>
<dbReference type="InterPro" id="IPR036259">
    <property type="entry name" value="MFS_trans_sf"/>
</dbReference>
<evidence type="ECO:0000256" key="6">
    <source>
        <dbReference type="SAM" id="Phobius"/>
    </source>
</evidence>
<dbReference type="InterPro" id="IPR020846">
    <property type="entry name" value="MFS_dom"/>
</dbReference>
<evidence type="ECO:0000256" key="1">
    <source>
        <dbReference type="ARBA" id="ARBA00004651"/>
    </source>
</evidence>
<feature type="domain" description="Major facilitator superfamily (MFS) profile" evidence="7">
    <location>
        <begin position="2"/>
        <end position="380"/>
    </location>
</feature>
<keyword evidence="2" id="KW-1003">Cell membrane</keyword>
<feature type="transmembrane region" description="Helical" evidence="6">
    <location>
        <begin position="292"/>
        <end position="313"/>
    </location>
</feature>
<dbReference type="HOGENOM" id="CLU_001265_61_5_5"/>
<sequence length="388" mass="39215">MPIFVLMLAPLAFTTGVFVFAGVLTPMAEDLGVSVGAAGQLQSLFTITCAICGPVLALLTGRFDRKRLLVLSLVYLTVMNAASAVMPGFVGLAVTRALTGALGALALPLASTIAVALAGPERRARALAMVYGGITLAFLSGIPLGSAIGEIYGWRSSFWLASGLCAVAGLMTALFVPRTPTPPAVPKGAFGAVLKWPTTGYLLVTLFAFAAIFVVIGFVRPVVSALTGFDGRGVGMVQMVSGVGSFLGLVIGTRMVERPAGSPLIRLFCAIAAAQTVFAVALIGGWTGPAGLAGSVVAMLIGSTSLFATAPIVQSRLAEAAGPAATLAFALNGSMVYLGQGMGVVLGGAMLSSVGLTYISTAGIALAATGLVIALRLKAQRNLPLPAQ</sequence>
<feature type="transmembrane region" description="Helical" evidence="6">
    <location>
        <begin position="97"/>
        <end position="118"/>
    </location>
</feature>
<dbReference type="GO" id="GO:0005886">
    <property type="term" value="C:plasma membrane"/>
    <property type="evidence" value="ECO:0007669"/>
    <property type="project" value="UniProtKB-SubCell"/>
</dbReference>